<name>A0A6H1Z997_9ZZZZ</name>
<sequence length="186" mass="21160">MTLKDSQGNQPFFDVTSVTVGDPRFVLPELLFCPSIPETLVGVNPRTIMGQAWWDKERRRAYAKNRGCCWACGSREGPLEGHEIYQYWPSENRVVYSECAALCPMCHGAVHLDSLLQGKIPPDEQMQHTINVLTVMNHKRGLKLLAVTERRDEIDILIKRLLPEGRDKPLEFKPGVKWFIGGKEIS</sequence>
<dbReference type="CDD" id="cd00085">
    <property type="entry name" value="HNHc"/>
    <property type="match status" value="1"/>
</dbReference>
<organism evidence="1">
    <name type="scientific">viral metagenome</name>
    <dbReference type="NCBI Taxonomy" id="1070528"/>
    <lineage>
        <taxon>unclassified sequences</taxon>
        <taxon>metagenomes</taxon>
        <taxon>organismal metagenomes</taxon>
    </lineage>
</organism>
<dbReference type="InterPro" id="IPR003615">
    <property type="entry name" value="HNH_nuc"/>
</dbReference>
<dbReference type="EMBL" id="MT144588">
    <property type="protein sequence ID" value="QJH93424.1"/>
    <property type="molecule type" value="Genomic_DNA"/>
</dbReference>
<proteinExistence type="predicted"/>
<evidence type="ECO:0000313" key="2">
    <source>
        <dbReference type="EMBL" id="QJH93424.1"/>
    </source>
</evidence>
<accession>A0A6H1Z997</accession>
<reference evidence="1" key="1">
    <citation type="submission" date="2020-03" db="EMBL/GenBank/DDBJ databases">
        <title>The deep terrestrial virosphere.</title>
        <authorList>
            <person name="Holmfeldt K."/>
            <person name="Nilsson E."/>
            <person name="Simone D."/>
            <person name="Lopez-Fernandez M."/>
            <person name="Wu X."/>
            <person name="de Brujin I."/>
            <person name="Lundin D."/>
            <person name="Andersson A."/>
            <person name="Bertilsson S."/>
            <person name="Dopson M."/>
        </authorList>
    </citation>
    <scope>NUCLEOTIDE SEQUENCE</scope>
    <source>
        <strain evidence="1">TM448A00064</strain>
        <strain evidence="2">TM448B00061</strain>
    </source>
</reference>
<dbReference type="EMBL" id="MT143971">
    <property type="protein sequence ID" value="QJA43855.1"/>
    <property type="molecule type" value="Genomic_DNA"/>
</dbReference>
<gene>
    <name evidence="1" type="ORF">TM448A00064_0034</name>
    <name evidence="2" type="ORF">TM448B00061_0044</name>
</gene>
<dbReference type="AlphaFoldDB" id="A0A6H1Z997"/>
<evidence type="ECO:0000313" key="1">
    <source>
        <dbReference type="EMBL" id="QJA43855.1"/>
    </source>
</evidence>
<protein>
    <submittedName>
        <fullName evidence="1">Uncharacterized protein</fullName>
    </submittedName>
</protein>